<evidence type="ECO:0000259" key="3">
    <source>
        <dbReference type="PROSITE" id="PS50801"/>
    </source>
</evidence>
<gene>
    <name evidence="4" type="ORF">ACIGW0_24010</name>
</gene>
<comment type="caution">
    <text evidence="4">The sequence shown here is derived from an EMBL/GenBank/DDBJ whole genome shotgun (WGS) entry which is preliminary data.</text>
</comment>
<dbReference type="PANTHER" id="PTHR33495:SF2">
    <property type="entry name" value="ANTI-SIGMA FACTOR ANTAGONIST TM_1081-RELATED"/>
    <property type="match status" value="1"/>
</dbReference>
<dbReference type="Pfam" id="PF01740">
    <property type="entry name" value="STAS"/>
    <property type="match status" value="1"/>
</dbReference>
<keyword evidence="5" id="KW-1185">Reference proteome</keyword>
<dbReference type="Proteomes" id="UP001614391">
    <property type="component" value="Unassembled WGS sequence"/>
</dbReference>
<dbReference type="CDD" id="cd07043">
    <property type="entry name" value="STAS_anti-anti-sigma_factors"/>
    <property type="match status" value="1"/>
</dbReference>
<name>A0ABW8CXT5_STRBI</name>
<organism evidence="4 5">
    <name type="scientific">Streptomyces bikiniensis</name>
    <dbReference type="NCBI Taxonomy" id="1896"/>
    <lineage>
        <taxon>Bacteria</taxon>
        <taxon>Bacillati</taxon>
        <taxon>Actinomycetota</taxon>
        <taxon>Actinomycetes</taxon>
        <taxon>Kitasatosporales</taxon>
        <taxon>Streptomycetaceae</taxon>
        <taxon>Streptomyces</taxon>
    </lineage>
</organism>
<dbReference type="EMBL" id="JBITYT010000011">
    <property type="protein sequence ID" value="MFI9122413.1"/>
    <property type="molecule type" value="Genomic_DNA"/>
</dbReference>
<evidence type="ECO:0000313" key="5">
    <source>
        <dbReference type="Proteomes" id="UP001614391"/>
    </source>
</evidence>
<sequence>MTSNDKAGRTARLSATRRVVDGVRIATLRGEIDHDEQDVLREALLPEGDPALPVVADMSDVTFIDSSGINVLLRTSQQMARAHGRLSIAAPTDTVRRVLALTGTDTVIDCHATLEDALKS</sequence>
<proteinExistence type="inferred from homology"/>
<comment type="similarity">
    <text evidence="1 2">Belongs to the anti-sigma-factor antagonist family.</text>
</comment>
<dbReference type="PANTHER" id="PTHR33495">
    <property type="entry name" value="ANTI-SIGMA FACTOR ANTAGONIST TM_1081-RELATED-RELATED"/>
    <property type="match status" value="1"/>
</dbReference>
<dbReference type="Gene3D" id="3.30.750.24">
    <property type="entry name" value="STAS domain"/>
    <property type="match status" value="1"/>
</dbReference>
<dbReference type="SUPFAM" id="SSF52091">
    <property type="entry name" value="SpoIIaa-like"/>
    <property type="match status" value="1"/>
</dbReference>
<protein>
    <recommendedName>
        <fullName evidence="2">Anti-sigma factor antagonist</fullName>
    </recommendedName>
</protein>
<evidence type="ECO:0000313" key="4">
    <source>
        <dbReference type="EMBL" id="MFI9122413.1"/>
    </source>
</evidence>
<dbReference type="RefSeq" id="WP_399618279.1">
    <property type="nucleotide sequence ID" value="NZ_JBITYT010000011.1"/>
</dbReference>
<dbReference type="InterPro" id="IPR036513">
    <property type="entry name" value="STAS_dom_sf"/>
</dbReference>
<evidence type="ECO:0000256" key="1">
    <source>
        <dbReference type="ARBA" id="ARBA00009013"/>
    </source>
</evidence>
<dbReference type="InterPro" id="IPR003658">
    <property type="entry name" value="Anti-sigma_ant"/>
</dbReference>
<feature type="domain" description="STAS" evidence="3">
    <location>
        <begin position="13"/>
        <end position="120"/>
    </location>
</feature>
<reference evidence="4 5" key="1">
    <citation type="submission" date="2024-10" db="EMBL/GenBank/DDBJ databases">
        <title>The Natural Products Discovery Center: Release of the First 8490 Sequenced Strains for Exploring Actinobacteria Biosynthetic Diversity.</title>
        <authorList>
            <person name="Kalkreuter E."/>
            <person name="Kautsar S.A."/>
            <person name="Yang D."/>
            <person name="Bader C.D."/>
            <person name="Teijaro C.N."/>
            <person name="Fluegel L."/>
            <person name="Davis C.M."/>
            <person name="Simpson J.R."/>
            <person name="Lauterbach L."/>
            <person name="Steele A.D."/>
            <person name="Gui C."/>
            <person name="Meng S."/>
            <person name="Li G."/>
            <person name="Viehrig K."/>
            <person name="Ye F."/>
            <person name="Su P."/>
            <person name="Kiefer A.F."/>
            <person name="Nichols A."/>
            <person name="Cepeda A.J."/>
            <person name="Yan W."/>
            <person name="Fan B."/>
            <person name="Jiang Y."/>
            <person name="Adhikari A."/>
            <person name="Zheng C.-J."/>
            <person name="Schuster L."/>
            <person name="Cowan T.M."/>
            <person name="Smanski M.J."/>
            <person name="Chevrette M.G."/>
            <person name="De Carvalho L.P.S."/>
            <person name="Shen B."/>
        </authorList>
    </citation>
    <scope>NUCLEOTIDE SEQUENCE [LARGE SCALE GENOMIC DNA]</scope>
    <source>
        <strain evidence="4 5">NPDC053346</strain>
    </source>
</reference>
<evidence type="ECO:0000256" key="2">
    <source>
        <dbReference type="RuleBase" id="RU003749"/>
    </source>
</evidence>
<dbReference type="InterPro" id="IPR002645">
    <property type="entry name" value="STAS_dom"/>
</dbReference>
<dbReference type="NCBIfam" id="TIGR00377">
    <property type="entry name" value="ant_ant_sig"/>
    <property type="match status" value="1"/>
</dbReference>
<dbReference type="PROSITE" id="PS50801">
    <property type="entry name" value="STAS"/>
    <property type="match status" value="1"/>
</dbReference>
<accession>A0ABW8CXT5</accession>